<dbReference type="InParanoid" id="A0A1D3CT78"/>
<evidence type="ECO:0000313" key="1">
    <source>
        <dbReference type="EMBL" id="OEH74378.1"/>
    </source>
</evidence>
<dbReference type="Proteomes" id="UP000095192">
    <property type="component" value="Unassembled WGS sequence"/>
</dbReference>
<evidence type="ECO:0000313" key="2">
    <source>
        <dbReference type="Proteomes" id="UP000095192"/>
    </source>
</evidence>
<dbReference type="EMBL" id="JROU02002054">
    <property type="protein sequence ID" value="OEH74378.1"/>
    <property type="molecule type" value="Genomic_DNA"/>
</dbReference>
<dbReference type="VEuPathDB" id="ToxoDB:cyc_04298"/>
<keyword evidence="2" id="KW-1185">Reference proteome</keyword>
<dbReference type="AlphaFoldDB" id="A0A1D3CT78"/>
<comment type="caution">
    <text evidence="1">The sequence shown here is derived from an EMBL/GenBank/DDBJ whole genome shotgun (WGS) entry which is preliminary data.</text>
</comment>
<organism evidence="1 2">
    <name type="scientific">Cyclospora cayetanensis</name>
    <dbReference type="NCBI Taxonomy" id="88456"/>
    <lineage>
        <taxon>Eukaryota</taxon>
        <taxon>Sar</taxon>
        <taxon>Alveolata</taxon>
        <taxon>Apicomplexa</taxon>
        <taxon>Conoidasida</taxon>
        <taxon>Coccidia</taxon>
        <taxon>Eucoccidiorida</taxon>
        <taxon>Eimeriorina</taxon>
        <taxon>Eimeriidae</taxon>
        <taxon>Cyclospora</taxon>
    </lineage>
</organism>
<reference evidence="1 2" key="1">
    <citation type="journal article" date="2016" name="BMC Genomics">
        <title>Comparative genomics reveals Cyclospora cayetanensis possesses coccidia-like metabolism and invasion components but unique surface antigens.</title>
        <authorList>
            <person name="Liu S."/>
            <person name="Wang L."/>
            <person name="Zheng H."/>
            <person name="Xu Z."/>
            <person name="Roellig D.M."/>
            <person name="Li N."/>
            <person name="Frace M.A."/>
            <person name="Tang K."/>
            <person name="Arrowood M.J."/>
            <person name="Moss D.M."/>
            <person name="Zhang L."/>
            <person name="Feng Y."/>
            <person name="Xiao L."/>
        </authorList>
    </citation>
    <scope>NUCLEOTIDE SEQUENCE [LARGE SCALE GENOMIC DNA]</scope>
    <source>
        <strain evidence="1 2">CHN_HEN01</strain>
    </source>
</reference>
<name>A0A1D3CT78_9EIME</name>
<protein>
    <submittedName>
        <fullName evidence="1">Uncharacterized protein</fullName>
    </submittedName>
</protein>
<gene>
    <name evidence="1" type="ORF">cyc_04298</name>
</gene>
<proteinExistence type="predicted"/>
<sequence length="163" mass="17954">MVMGRKRGAGRRFGGLMRPSLHAAGVAARWGASKGRVAVRYLAGMTHCAQVDAAYVCTYERSSIWGPLPPQLSAEQQTVQLRLRSMPAVGNFRSSAWPAPQTAVFFRVQVFEESKHKSRENKSDHAGRFLESAQQRSRRCCARGGAGMTGLDATPEGILWEFQ</sequence>
<accession>A0A1D3CT78</accession>